<dbReference type="InterPro" id="IPR020471">
    <property type="entry name" value="AKR"/>
</dbReference>
<dbReference type="PROSITE" id="PS00798">
    <property type="entry name" value="ALDOKETO_REDUCTASE_1"/>
    <property type="match status" value="1"/>
</dbReference>
<dbReference type="InterPro" id="IPR023210">
    <property type="entry name" value="NADP_OxRdtase_dom"/>
</dbReference>
<reference evidence="7 8" key="1">
    <citation type="submission" date="2018-10" db="EMBL/GenBank/DDBJ databases">
        <title>Genome sequence of Verticillium nonalfalfae VnAa140.</title>
        <authorList>
            <person name="Stajich J.E."/>
            <person name="Kasson M.T."/>
        </authorList>
    </citation>
    <scope>NUCLEOTIDE SEQUENCE [LARGE SCALE GENOMIC DNA]</scope>
    <source>
        <strain evidence="7 8">VnAa140</strain>
    </source>
</reference>
<dbReference type="InterPro" id="IPR036812">
    <property type="entry name" value="NAD(P)_OxRdtase_dom_sf"/>
</dbReference>
<accession>A0A3M9Y4Z9</accession>
<comment type="caution">
    <text evidence="7">The sequence shown here is derived from an EMBL/GenBank/DDBJ whole genome shotgun (WGS) entry which is preliminary data.</text>
</comment>
<evidence type="ECO:0000313" key="8">
    <source>
        <dbReference type="Proteomes" id="UP000267145"/>
    </source>
</evidence>
<dbReference type="PROSITE" id="PS00063">
    <property type="entry name" value="ALDOKETO_REDUCTASE_3"/>
    <property type="match status" value="1"/>
</dbReference>
<feature type="domain" description="NADP-dependent oxidoreductase" evidence="6">
    <location>
        <begin position="40"/>
        <end position="276"/>
    </location>
</feature>
<sequence length="289" mass="31659">MASQPPAILSLHDTVLLPGTDTAIPRLGFGVYQTPRPACTQACLSALAVGYRHLDSAQLYANETEVGNALRASGLPRSAVFLTTKIHRKDGSAARTLRSVRESVRRMTGSGGGGGTAPYVDLFLVHRPCRERRALWRALESVRGEGAARAVGVSNFGIEQLEEMRSYAGRWPPSVNQIELHPWCQQRALVADCERHGIVIQAWSPLVRGTKMADPTLRGLGEKHGKTAAQVLVRYSLQKGWVPLVKSTSEARMRENADVFDFALEEEDMKMLDGLDQGKEGSLCPHLIH</sequence>
<evidence type="ECO:0000256" key="3">
    <source>
        <dbReference type="PIRSR" id="PIRSR000097-1"/>
    </source>
</evidence>
<evidence type="ECO:0000256" key="1">
    <source>
        <dbReference type="ARBA" id="ARBA00007905"/>
    </source>
</evidence>
<name>A0A3M9Y4Z9_9PEZI</name>
<evidence type="ECO:0000313" key="7">
    <source>
        <dbReference type="EMBL" id="RNJ55374.1"/>
    </source>
</evidence>
<dbReference type="STRING" id="1051616.A0A3M9Y4Z9"/>
<dbReference type="Pfam" id="PF00248">
    <property type="entry name" value="Aldo_ket_red"/>
    <property type="match status" value="1"/>
</dbReference>
<organism evidence="7 8">
    <name type="scientific">Verticillium nonalfalfae</name>
    <dbReference type="NCBI Taxonomy" id="1051616"/>
    <lineage>
        <taxon>Eukaryota</taxon>
        <taxon>Fungi</taxon>
        <taxon>Dikarya</taxon>
        <taxon>Ascomycota</taxon>
        <taxon>Pezizomycotina</taxon>
        <taxon>Sordariomycetes</taxon>
        <taxon>Hypocreomycetidae</taxon>
        <taxon>Glomerellales</taxon>
        <taxon>Plectosphaerellaceae</taxon>
        <taxon>Verticillium</taxon>
    </lineage>
</organism>
<comment type="similarity">
    <text evidence="1">Belongs to the aldo/keto reductase family.</text>
</comment>
<dbReference type="PROSITE" id="PS00062">
    <property type="entry name" value="ALDOKETO_REDUCTASE_2"/>
    <property type="match status" value="1"/>
</dbReference>
<dbReference type="PANTHER" id="PTHR43827:SF13">
    <property type="entry name" value="ALDO_KETO REDUCTASE FAMILY PROTEIN"/>
    <property type="match status" value="1"/>
</dbReference>
<feature type="binding site" evidence="4">
    <location>
        <position position="126"/>
    </location>
    <ligand>
        <name>substrate</name>
    </ligand>
</feature>
<dbReference type="FunFam" id="3.20.20.100:FF:000015">
    <property type="entry name" value="Oxidoreductase, aldo/keto reductase family"/>
    <property type="match status" value="1"/>
</dbReference>
<gene>
    <name evidence="7" type="ORF">D7B24_008598</name>
</gene>
<dbReference type="AlphaFoldDB" id="A0A3M9Y4Z9"/>
<dbReference type="GO" id="GO:0016491">
    <property type="term" value="F:oxidoreductase activity"/>
    <property type="evidence" value="ECO:0007669"/>
    <property type="project" value="UniProtKB-KW"/>
</dbReference>
<keyword evidence="2" id="KW-0560">Oxidoreductase</keyword>
<dbReference type="InterPro" id="IPR018170">
    <property type="entry name" value="Aldo/ket_reductase_CS"/>
</dbReference>
<evidence type="ECO:0000256" key="5">
    <source>
        <dbReference type="PIRSR" id="PIRSR000097-3"/>
    </source>
</evidence>
<dbReference type="RefSeq" id="XP_028493532.1">
    <property type="nucleotide sequence ID" value="XM_028642684.1"/>
</dbReference>
<feature type="site" description="Lowers pKa of active site Tyr" evidence="5">
    <location>
        <position position="85"/>
    </location>
</feature>
<feature type="active site" description="Proton donor" evidence="3">
    <location>
        <position position="60"/>
    </location>
</feature>
<protein>
    <recommendedName>
        <fullName evidence="6">NADP-dependent oxidoreductase domain-containing protein</fullName>
    </recommendedName>
</protein>
<proteinExistence type="inferred from homology"/>
<dbReference type="SUPFAM" id="SSF51430">
    <property type="entry name" value="NAD(P)-linked oxidoreductase"/>
    <property type="match status" value="1"/>
</dbReference>
<dbReference type="Gene3D" id="3.20.20.100">
    <property type="entry name" value="NADP-dependent oxidoreductase domain"/>
    <property type="match status" value="1"/>
</dbReference>
<dbReference type="EMBL" id="RBVV01000079">
    <property type="protein sequence ID" value="RNJ55374.1"/>
    <property type="molecule type" value="Genomic_DNA"/>
</dbReference>
<dbReference type="Proteomes" id="UP000267145">
    <property type="component" value="Unassembled WGS sequence"/>
</dbReference>
<dbReference type="GeneID" id="39612287"/>
<dbReference type="PIRSF" id="PIRSF000097">
    <property type="entry name" value="AKR"/>
    <property type="match status" value="1"/>
</dbReference>
<keyword evidence="8" id="KW-1185">Reference proteome</keyword>
<dbReference type="PRINTS" id="PR00069">
    <property type="entry name" value="ALDKETRDTASE"/>
</dbReference>
<evidence type="ECO:0000256" key="2">
    <source>
        <dbReference type="ARBA" id="ARBA00023002"/>
    </source>
</evidence>
<evidence type="ECO:0000259" key="6">
    <source>
        <dbReference type="Pfam" id="PF00248"/>
    </source>
</evidence>
<evidence type="ECO:0000256" key="4">
    <source>
        <dbReference type="PIRSR" id="PIRSR000097-2"/>
    </source>
</evidence>
<dbReference type="PANTHER" id="PTHR43827">
    <property type="entry name" value="2,5-DIKETO-D-GLUCONIC ACID REDUCTASE"/>
    <property type="match status" value="1"/>
</dbReference>
<dbReference type="CDD" id="cd19071">
    <property type="entry name" value="AKR_AKR1-5-like"/>
    <property type="match status" value="1"/>
</dbReference>